<reference evidence="11 12" key="1">
    <citation type="submission" date="2024-05" db="EMBL/GenBank/DDBJ databases">
        <title>Culex pipiens pipiens assembly and annotation.</title>
        <authorList>
            <person name="Alout H."/>
            <person name="Durand T."/>
        </authorList>
    </citation>
    <scope>NUCLEOTIDE SEQUENCE [LARGE SCALE GENOMIC DNA]</scope>
    <source>
        <strain evidence="11">HA-2024</strain>
        <tissue evidence="11">Whole body</tissue>
    </source>
</reference>
<keyword evidence="8 9" id="KW-0131">Cell cycle</keyword>
<dbReference type="SUPFAM" id="SSF50249">
    <property type="entry name" value="Nucleic acid-binding proteins"/>
    <property type="match status" value="1"/>
</dbReference>
<dbReference type="Pfam" id="PF00493">
    <property type="entry name" value="MCM"/>
    <property type="match status" value="1"/>
</dbReference>
<evidence type="ECO:0000256" key="7">
    <source>
        <dbReference type="ARBA" id="ARBA00023242"/>
    </source>
</evidence>
<dbReference type="Gene3D" id="2.40.50.140">
    <property type="entry name" value="Nucleic acid-binding proteins"/>
    <property type="match status" value="1"/>
</dbReference>
<dbReference type="GO" id="GO:0003677">
    <property type="term" value="F:DNA binding"/>
    <property type="evidence" value="ECO:0007669"/>
    <property type="project" value="UniProtKB-KW"/>
</dbReference>
<gene>
    <name evidence="9" type="primary">MCM7</name>
    <name evidence="11" type="ORF">pipiens_016947</name>
</gene>
<keyword evidence="3 9" id="KW-0547">Nucleotide-binding</keyword>
<dbReference type="GO" id="GO:0016787">
    <property type="term" value="F:hydrolase activity"/>
    <property type="evidence" value="ECO:0007669"/>
    <property type="project" value="UniProtKB-KW"/>
</dbReference>
<dbReference type="InterPro" id="IPR008050">
    <property type="entry name" value="MCM7"/>
</dbReference>
<proteinExistence type="inferred from homology"/>
<dbReference type="Gene3D" id="3.30.1640.10">
    <property type="entry name" value="mini-chromosome maintenance (MCM) complex, chain A, domain 1"/>
    <property type="match status" value="1"/>
</dbReference>
<comment type="subcellular location">
    <subcellularLocation>
        <location evidence="1 9">Nucleus</location>
    </subcellularLocation>
</comment>
<dbReference type="Pfam" id="PF17207">
    <property type="entry name" value="MCM_OB"/>
    <property type="match status" value="1"/>
</dbReference>
<dbReference type="GO" id="GO:0005634">
    <property type="term" value="C:nucleus"/>
    <property type="evidence" value="ECO:0007669"/>
    <property type="project" value="UniProtKB-SubCell"/>
</dbReference>
<evidence type="ECO:0000313" key="11">
    <source>
        <dbReference type="EMBL" id="KAL1376346.1"/>
    </source>
</evidence>
<evidence type="ECO:0000256" key="9">
    <source>
        <dbReference type="RuleBase" id="RU365012"/>
    </source>
</evidence>
<dbReference type="InterPro" id="IPR012340">
    <property type="entry name" value="NA-bd_OB-fold"/>
</dbReference>
<evidence type="ECO:0000256" key="5">
    <source>
        <dbReference type="ARBA" id="ARBA00022806"/>
    </source>
</evidence>
<dbReference type="Proteomes" id="UP001562425">
    <property type="component" value="Unassembled WGS sequence"/>
</dbReference>
<dbReference type="GO" id="GO:0032991">
    <property type="term" value="C:protein-containing complex"/>
    <property type="evidence" value="ECO:0007669"/>
    <property type="project" value="UniProtKB-ARBA"/>
</dbReference>
<dbReference type="PANTHER" id="PTHR11630:SF26">
    <property type="entry name" value="DNA REPLICATION LICENSING FACTOR MCM7"/>
    <property type="match status" value="1"/>
</dbReference>
<comment type="caution">
    <text evidence="11">The sequence shown here is derived from an EMBL/GenBank/DDBJ whole genome shotgun (WGS) entry which is preliminary data.</text>
</comment>
<keyword evidence="5 9" id="KW-0347">Helicase</keyword>
<dbReference type="PROSITE" id="PS00847">
    <property type="entry name" value="MCM_1"/>
    <property type="match status" value="1"/>
</dbReference>
<dbReference type="InterPro" id="IPR001208">
    <property type="entry name" value="MCM_dom"/>
</dbReference>
<feature type="domain" description="MCM C-terminal AAA(+) ATPase" evidence="10">
    <location>
        <begin position="194"/>
        <end position="265"/>
    </location>
</feature>
<evidence type="ECO:0000259" key="10">
    <source>
        <dbReference type="PROSITE" id="PS50051"/>
    </source>
</evidence>
<dbReference type="InterPro" id="IPR031327">
    <property type="entry name" value="MCM"/>
</dbReference>
<dbReference type="PROSITE" id="PS50051">
    <property type="entry name" value="MCM_2"/>
    <property type="match status" value="1"/>
</dbReference>
<keyword evidence="4 9" id="KW-0378">Hydrolase</keyword>
<dbReference type="PRINTS" id="PR01663">
    <property type="entry name" value="MCMPROTEIN7"/>
</dbReference>
<comment type="function">
    <text evidence="9">Acts as component of the MCM2-7 complex (MCM complex) which is the replicative helicase essential for 'once per cell cycle' DNA replication initiation and elongation in eukaryotic cells. The active ATPase sites in the MCM2-7 ring are formed through the interaction surfaces of two neighboring subunits such that a critical structure of a conserved arginine finger motif is provided in trans relative to the ATP-binding site of the Walker A box of the adjacent subunit. The six ATPase active sites, however, are likely to contribute differentially to the complex helicase activity.</text>
</comment>
<keyword evidence="7 9" id="KW-0539">Nucleus</keyword>
<protein>
    <recommendedName>
        <fullName evidence="9">DNA replication licensing factor MCM7</fullName>
        <ecNumber evidence="9">3.6.4.12</ecNumber>
    </recommendedName>
</protein>
<dbReference type="GO" id="GO:0003678">
    <property type="term" value="F:DNA helicase activity"/>
    <property type="evidence" value="ECO:0007669"/>
    <property type="project" value="UniProtKB-EC"/>
</dbReference>
<dbReference type="InterPro" id="IPR027925">
    <property type="entry name" value="MCM_N"/>
</dbReference>
<keyword evidence="9" id="KW-0238">DNA-binding</keyword>
<keyword evidence="6 9" id="KW-0067">ATP-binding</keyword>
<dbReference type="InterPro" id="IPR027417">
    <property type="entry name" value="P-loop_NTPase"/>
</dbReference>
<evidence type="ECO:0000256" key="8">
    <source>
        <dbReference type="ARBA" id="ARBA00023306"/>
    </source>
</evidence>
<sequence>MQRDYTADKETIKSFLSEFHKEDDGGKKVFVYARQMTNIAHREQVGLTVDLDDVASYNDQLAEAIQKNARRYIKLFSDTVFELLPSYKEREAINKDPLDIYIEHRLLMQSRTRNPNEPHDARNTIPAELVKRYEVYFKAPSLSKAVSIREVKAESIGKLVTVRGIVTRCTEVKPMMTVATYTCDRCGAETYQPMLGYIDRLAVRSQYTTGRGSSGVGLTAAVMKDPLTGEMMLEGGALVLADQGVCCIDEFDKMADTDRVAIHEIWLCLWRLN</sequence>
<dbReference type="Gene3D" id="3.40.50.300">
    <property type="entry name" value="P-loop containing nucleotide triphosphate hydrolases"/>
    <property type="match status" value="1"/>
</dbReference>
<dbReference type="InterPro" id="IPR033762">
    <property type="entry name" value="MCM_OB"/>
</dbReference>
<dbReference type="EC" id="3.6.4.12" evidence="9"/>
<accession>A0ABD1CIY7</accession>
<evidence type="ECO:0000256" key="3">
    <source>
        <dbReference type="ARBA" id="ARBA00022741"/>
    </source>
</evidence>
<dbReference type="PANTHER" id="PTHR11630">
    <property type="entry name" value="DNA REPLICATION LICENSING FACTOR MCM FAMILY MEMBER"/>
    <property type="match status" value="1"/>
</dbReference>
<dbReference type="InterPro" id="IPR018525">
    <property type="entry name" value="MCM_CS"/>
</dbReference>
<evidence type="ECO:0000256" key="1">
    <source>
        <dbReference type="ARBA" id="ARBA00004123"/>
    </source>
</evidence>
<evidence type="ECO:0000256" key="4">
    <source>
        <dbReference type="ARBA" id="ARBA00022801"/>
    </source>
</evidence>
<dbReference type="GO" id="GO:0005524">
    <property type="term" value="F:ATP binding"/>
    <property type="evidence" value="ECO:0007669"/>
    <property type="project" value="UniProtKB-KW"/>
</dbReference>
<keyword evidence="2 9" id="KW-0235">DNA replication</keyword>
<dbReference type="SMART" id="SM00350">
    <property type="entry name" value="MCM"/>
    <property type="match status" value="1"/>
</dbReference>
<dbReference type="GO" id="GO:0006260">
    <property type="term" value="P:DNA replication"/>
    <property type="evidence" value="ECO:0007669"/>
    <property type="project" value="UniProtKB-KW"/>
</dbReference>
<evidence type="ECO:0000256" key="2">
    <source>
        <dbReference type="ARBA" id="ARBA00022705"/>
    </source>
</evidence>
<dbReference type="FunFam" id="3.30.1640.10:FF:000007">
    <property type="entry name" value="DNA replication licensing factor MCM7"/>
    <property type="match status" value="1"/>
</dbReference>
<name>A0ABD1CIY7_CULPP</name>
<keyword evidence="12" id="KW-1185">Reference proteome</keyword>
<evidence type="ECO:0000256" key="6">
    <source>
        <dbReference type="ARBA" id="ARBA00022840"/>
    </source>
</evidence>
<comment type="similarity">
    <text evidence="9">Belongs to the MCM family.</text>
</comment>
<dbReference type="Pfam" id="PF14551">
    <property type="entry name" value="MCM_N"/>
    <property type="match status" value="1"/>
</dbReference>
<dbReference type="AlphaFoldDB" id="A0ABD1CIY7"/>
<evidence type="ECO:0000313" key="12">
    <source>
        <dbReference type="Proteomes" id="UP001562425"/>
    </source>
</evidence>
<dbReference type="EMBL" id="JBEHCU010011742">
    <property type="protein sequence ID" value="KAL1376346.1"/>
    <property type="molecule type" value="Genomic_DNA"/>
</dbReference>
<dbReference type="Gene3D" id="2.20.28.10">
    <property type="match status" value="1"/>
</dbReference>
<organism evidence="11 12">
    <name type="scientific">Culex pipiens pipiens</name>
    <name type="common">Northern house mosquito</name>
    <dbReference type="NCBI Taxonomy" id="38569"/>
    <lineage>
        <taxon>Eukaryota</taxon>
        <taxon>Metazoa</taxon>
        <taxon>Ecdysozoa</taxon>
        <taxon>Arthropoda</taxon>
        <taxon>Hexapoda</taxon>
        <taxon>Insecta</taxon>
        <taxon>Pterygota</taxon>
        <taxon>Neoptera</taxon>
        <taxon>Endopterygota</taxon>
        <taxon>Diptera</taxon>
        <taxon>Nematocera</taxon>
        <taxon>Culicoidea</taxon>
        <taxon>Culicidae</taxon>
        <taxon>Culicinae</taxon>
        <taxon>Culicini</taxon>
        <taxon>Culex</taxon>
        <taxon>Culex</taxon>
    </lineage>
</organism>
<comment type="catalytic activity">
    <reaction evidence="9">
        <text>ATP + H2O = ADP + phosphate + H(+)</text>
        <dbReference type="Rhea" id="RHEA:13065"/>
        <dbReference type="ChEBI" id="CHEBI:15377"/>
        <dbReference type="ChEBI" id="CHEBI:15378"/>
        <dbReference type="ChEBI" id="CHEBI:30616"/>
        <dbReference type="ChEBI" id="CHEBI:43474"/>
        <dbReference type="ChEBI" id="CHEBI:456216"/>
        <dbReference type="EC" id="3.6.4.12"/>
    </reaction>
</comment>